<evidence type="ECO:0000256" key="2">
    <source>
        <dbReference type="ARBA" id="ARBA00022723"/>
    </source>
</evidence>
<dbReference type="SFLD" id="SFLDS00005">
    <property type="entry name" value="Isoprenoid_Synthase_Type_I"/>
    <property type="match status" value="1"/>
</dbReference>
<organism evidence="6 7">
    <name type="scientific">Apiospora arundinis</name>
    <dbReference type="NCBI Taxonomy" id="335852"/>
    <lineage>
        <taxon>Eukaryota</taxon>
        <taxon>Fungi</taxon>
        <taxon>Dikarya</taxon>
        <taxon>Ascomycota</taxon>
        <taxon>Pezizomycotina</taxon>
        <taxon>Sordariomycetes</taxon>
        <taxon>Xylariomycetidae</taxon>
        <taxon>Amphisphaeriales</taxon>
        <taxon>Apiosporaceae</taxon>
        <taxon>Apiospora</taxon>
    </lineage>
</organism>
<dbReference type="Pfam" id="PF00348">
    <property type="entry name" value="polyprenyl_synt"/>
    <property type="match status" value="1"/>
</dbReference>
<evidence type="ECO:0000313" key="6">
    <source>
        <dbReference type="EMBL" id="KAK8849234.1"/>
    </source>
</evidence>
<dbReference type="PANTHER" id="PTHR12001:SF72">
    <property type="entry name" value="THIJ_PFPI FAMILY PROTEIN (AFU_ORTHOLOGUE AFUA_3G01210)-RELATED"/>
    <property type="match status" value="1"/>
</dbReference>
<protein>
    <submittedName>
        <fullName evidence="6">Geranylgeranyl pyrophosphate synthetase</fullName>
    </submittedName>
</protein>
<dbReference type="EMBL" id="JAPCWZ010000010">
    <property type="protein sequence ID" value="KAK8849234.1"/>
    <property type="molecule type" value="Genomic_DNA"/>
</dbReference>
<feature type="compositionally biased region" description="Basic and acidic residues" evidence="5">
    <location>
        <begin position="125"/>
        <end position="140"/>
    </location>
</feature>
<evidence type="ECO:0000256" key="4">
    <source>
        <dbReference type="RuleBase" id="RU004466"/>
    </source>
</evidence>
<evidence type="ECO:0000313" key="7">
    <source>
        <dbReference type="Proteomes" id="UP001390339"/>
    </source>
</evidence>
<dbReference type="InterPro" id="IPR000092">
    <property type="entry name" value="Polyprenyl_synt"/>
</dbReference>
<dbReference type="InterPro" id="IPR033749">
    <property type="entry name" value="Polyprenyl_synt_CS"/>
</dbReference>
<dbReference type="SUPFAM" id="SSF48576">
    <property type="entry name" value="Terpenoid synthases"/>
    <property type="match status" value="1"/>
</dbReference>
<dbReference type="InterPro" id="IPR008949">
    <property type="entry name" value="Isoprenoid_synthase_dom_sf"/>
</dbReference>
<comment type="similarity">
    <text evidence="4">Belongs to the FPP/GGPP synthase family.</text>
</comment>
<reference evidence="6 7" key="1">
    <citation type="journal article" date="2024" name="IMA Fungus">
        <title>Apiospora arundinis, a panoply of carbohydrate-active enzymes and secondary metabolites.</title>
        <authorList>
            <person name="Sorensen T."/>
            <person name="Petersen C."/>
            <person name="Muurmann A.T."/>
            <person name="Christiansen J.V."/>
            <person name="Brundto M.L."/>
            <person name="Overgaard C.K."/>
            <person name="Boysen A.T."/>
            <person name="Wollenberg R.D."/>
            <person name="Larsen T.O."/>
            <person name="Sorensen J.L."/>
            <person name="Nielsen K.L."/>
            <person name="Sondergaard T.E."/>
        </authorList>
    </citation>
    <scope>NUCLEOTIDE SEQUENCE [LARGE SCALE GENOMIC DNA]</scope>
    <source>
        <strain evidence="6 7">AAU 773</strain>
    </source>
</reference>
<feature type="compositionally biased region" description="Low complexity" evidence="5">
    <location>
        <begin position="80"/>
        <end position="108"/>
    </location>
</feature>
<dbReference type="PROSITE" id="PS00444">
    <property type="entry name" value="POLYPRENYL_SYNTHASE_2"/>
    <property type="match status" value="1"/>
</dbReference>
<gene>
    <name evidence="6" type="ORF">PGQ11_015714</name>
</gene>
<evidence type="ECO:0000256" key="3">
    <source>
        <dbReference type="ARBA" id="ARBA00022842"/>
    </source>
</evidence>
<comment type="caution">
    <text evidence="6">The sequence shown here is derived from an EMBL/GenBank/DDBJ whole genome shotgun (WGS) entry which is preliminary data.</text>
</comment>
<dbReference type="Proteomes" id="UP001390339">
    <property type="component" value="Unassembled WGS sequence"/>
</dbReference>
<keyword evidence="3" id="KW-0460">Magnesium</keyword>
<sequence length="462" mass="50859">MDSIYISPYITAYSEAGDDKPNDVTEADSVRSALYSLDEGVHTTPTQSTGTYVLSSRQCDGSGYDTDTDKMLQDMIEADTTGTASTSSPGSTIPSHRLSGSHSSISSIEDTFAGEQPSCGNEQDSSLKQHNEQLQEEKWTKPGGIPAKQIDSVFARDSAGLTSTVVQAPALYVESMPGKRIRDKAAIALNIWLQVHDGDLVQINNVINILHNASLILDDVEDGSISRRGRPATHMVFGTPQAINSAGYQINTAIMQVLKLENTQCVDIFVEEMNKLYLGQGHDLFWTFNTTSPSIEEYMSMVDYKTGALFNMLVRFMAAKSPKGPTDTPDLQRLVVLLGRYFQIRDDYMNLTSVEYTDQKGFCDDLDEGKFSLTLIHALDHATEANSQVLRHLLAQRHIANGMSLAQKHMVLGILTETGSLEYTVTALRRIGQEIGLEISTIEEVTGVNNRPLRALFEMLKV</sequence>
<accession>A0ABR2HN59</accession>
<keyword evidence="7" id="KW-1185">Reference proteome</keyword>
<feature type="region of interest" description="Disordered" evidence="5">
    <location>
        <begin position="80"/>
        <end position="145"/>
    </location>
</feature>
<evidence type="ECO:0000256" key="1">
    <source>
        <dbReference type="ARBA" id="ARBA00022679"/>
    </source>
</evidence>
<name>A0ABR2HN59_9PEZI</name>
<evidence type="ECO:0000256" key="5">
    <source>
        <dbReference type="SAM" id="MobiDB-lite"/>
    </source>
</evidence>
<dbReference type="PROSITE" id="PS00723">
    <property type="entry name" value="POLYPRENYL_SYNTHASE_1"/>
    <property type="match status" value="1"/>
</dbReference>
<dbReference type="CDD" id="cd00685">
    <property type="entry name" value="Trans_IPPS_HT"/>
    <property type="match status" value="1"/>
</dbReference>
<dbReference type="Gene3D" id="1.10.600.10">
    <property type="entry name" value="Farnesyl Diphosphate Synthase"/>
    <property type="match status" value="1"/>
</dbReference>
<dbReference type="PANTHER" id="PTHR12001">
    <property type="entry name" value="GERANYLGERANYL PYROPHOSPHATE SYNTHASE"/>
    <property type="match status" value="1"/>
</dbReference>
<proteinExistence type="inferred from homology"/>
<keyword evidence="1 4" id="KW-0808">Transferase</keyword>
<keyword evidence="2" id="KW-0479">Metal-binding</keyword>